<dbReference type="InterPro" id="IPR018641">
    <property type="entry name" value="Trfase_1_rSAM/seldom-assoc"/>
</dbReference>
<dbReference type="InterPro" id="IPR029044">
    <property type="entry name" value="Nucleotide-diphossugar_trans"/>
</dbReference>
<gene>
    <name evidence="1" type="ORF">C447_09617</name>
</gene>
<dbReference type="PANTHER" id="PTHR36529">
    <property type="entry name" value="SLL1095 PROTEIN"/>
    <property type="match status" value="1"/>
</dbReference>
<keyword evidence="2" id="KW-1185">Reference proteome</keyword>
<organism evidence="1 2">
    <name type="scientific">Halococcus hamelinensis 100A6</name>
    <dbReference type="NCBI Taxonomy" id="1132509"/>
    <lineage>
        <taxon>Archaea</taxon>
        <taxon>Methanobacteriati</taxon>
        <taxon>Methanobacteriota</taxon>
        <taxon>Stenosarchaea group</taxon>
        <taxon>Halobacteria</taxon>
        <taxon>Halobacteriales</taxon>
        <taxon>Halococcaceae</taxon>
        <taxon>Halococcus</taxon>
    </lineage>
</organism>
<evidence type="ECO:0000313" key="2">
    <source>
        <dbReference type="Proteomes" id="UP000011566"/>
    </source>
</evidence>
<dbReference type="Gene3D" id="3.90.550.10">
    <property type="entry name" value="Spore Coat Polysaccharide Biosynthesis Protein SpsA, Chain A"/>
    <property type="match status" value="1"/>
</dbReference>
<sequence length="245" mass="25843">MTTVAVLCDPPRTGVLPDLDRSPLSQTDCSALYAAMCADTVRAVEASAADLLVNYRADDEGPPEDLRTVVRDALDDPDEARFEPQVGSTFSGRVGNTLTHLLETEDESAVVAVEPTAPFLARGDLDGLAMKLRRNDVILGPASNGRVYAAAFGAPIDFADAYTAPAVTTLTDRALDAGLDVDYAPMLPVVESPGDLAGALALVEARERAGRRVPEQTVACLTDLGITLTTDDGEPTISRPDTDRS</sequence>
<dbReference type="AlphaFoldDB" id="M0M1C4"/>
<evidence type="ECO:0008006" key="3">
    <source>
        <dbReference type="Google" id="ProtNLM"/>
    </source>
</evidence>
<proteinExistence type="predicted"/>
<dbReference type="Proteomes" id="UP000011566">
    <property type="component" value="Unassembled WGS sequence"/>
</dbReference>
<name>M0M1C4_9EURY</name>
<dbReference type="RefSeq" id="WP_007693295.1">
    <property type="nucleotide sequence ID" value="NZ_AJRK01000391.1"/>
</dbReference>
<comment type="caution">
    <text evidence="1">The sequence shown here is derived from an EMBL/GenBank/DDBJ whole genome shotgun (WGS) entry which is preliminary data.</text>
</comment>
<dbReference type="OrthoDB" id="168607at2157"/>
<protein>
    <recommendedName>
        <fullName evidence="3">DUF2064 domain-containing protein</fullName>
    </recommendedName>
</protein>
<evidence type="ECO:0000313" key="1">
    <source>
        <dbReference type="EMBL" id="EMA38404.1"/>
    </source>
</evidence>
<dbReference type="PATRIC" id="fig|1132509.6.peg.2169"/>
<dbReference type="EMBL" id="AOMB01000030">
    <property type="protein sequence ID" value="EMA38404.1"/>
    <property type="molecule type" value="Genomic_DNA"/>
</dbReference>
<dbReference type="eggNOG" id="arCOG04551">
    <property type="taxonomic scope" value="Archaea"/>
</dbReference>
<dbReference type="PANTHER" id="PTHR36529:SF1">
    <property type="entry name" value="GLYCOSYLTRANSFERASE"/>
    <property type="match status" value="1"/>
</dbReference>
<reference evidence="1 2" key="1">
    <citation type="journal article" date="2014" name="PLoS Genet.">
        <title>Phylogenetically driven sequencing of extremely halophilic archaea reveals strategies for static and dynamic osmo-response.</title>
        <authorList>
            <person name="Becker E.A."/>
            <person name="Seitzer P.M."/>
            <person name="Tritt A."/>
            <person name="Larsen D."/>
            <person name="Krusor M."/>
            <person name="Yao A.I."/>
            <person name="Wu D."/>
            <person name="Madern D."/>
            <person name="Eisen J.A."/>
            <person name="Darling A.E."/>
            <person name="Facciotti M.T."/>
        </authorList>
    </citation>
    <scope>NUCLEOTIDE SEQUENCE [LARGE SCALE GENOMIC DNA]</scope>
    <source>
        <strain evidence="1 2">100A6</strain>
    </source>
</reference>
<accession>M0M1C4</accession>